<evidence type="ECO:0000313" key="1">
    <source>
        <dbReference type="EMBL" id="TFK54802.1"/>
    </source>
</evidence>
<evidence type="ECO:0000313" key="2">
    <source>
        <dbReference type="Proteomes" id="UP000305948"/>
    </source>
</evidence>
<gene>
    <name evidence="1" type="ORF">OE88DRAFT_1653304</name>
</gene>
<protein>
    <submittedName>
        <fullName evidence="1">Uncharacterized protein</fullName>
    </submittedName>
</protein>
<sequence>MAALPSPTGVTTHLLLREWSLLGSRARLLRLSAILQRTTSIAASLNWPFCNGSIHPQPGISGPDAARFGWQRRRCLYACYAHQLSRGERPDTCTLCGRDAIYRPGSHQAISPEQEAFGLQYRGRLSAVENMLCRTCITPDASYPEFLHPYWALPKTIGSLVTSGLSLSQCPIR</sequence>
<proteinExistence type="predicted"/>
<dbReference type="EMBL" id="ML213505">
    <property type="protein sequence ID" value="TFK54802.1"/>
    <property type="molecule type" value="Genomic_DNA"/>
</dbReference>
<dbReference type="AlphaFoldDB" id="A0A5C3NBZ1"/>
<accession>A0A5C3NBZ1</accession>
<dbReference type="Proteomes" id="UP000305948">
    <property type="component" value="Unassembled WGS sequence"/>
</dbReference>
<reference evidence="1 2" key="1">
    <citation type="journal article" date="2019" name="Nat. Ecol. Evol.">
        <title>Megaphylogeny resolves global patterns of mushroom evolution.</title>
        <authorList>
            <person name="Varga T."/>
            <person name="Krizsan K."/>
            <person name="Foldi C."/>
            <person name="Dima B."/>
            <person name="Sanchez-Garcia M."/>
            <person name="Sanchez-Ramirez S."/>
            <person name="Szollosi G.J."/>
            <person name="Szarkandi J.G."/>
            <person name="Papp V."/>
            <person name="Albert L."/>
            <person name="Andreopoulos W."/>
            <person name="Angelini C."/>
            <person name="Antonin V."/>
            <person name="Barry K.W."/>
            <person name="Bougher N.L."/>
            <person name="Buchanan P."/>
            <person name="Buyck B."/>
            <person name="Bense V."/>
            <person name="Catcheside P."/>
            <person name="Chovatia M."/>
            <person name="Cooper J."/>
            <person name="Damon W."/>
            <person name="Desjardin D."/>
            <person name="Finy P."/>
            <person name="Geml J."/>
            <person name="Haridas S."/>
            <person name="Hughes K."/>
            <person name="Justo A."/>
            <person name="Karasinski D."/>
            <person name="Kautmanova I."/>
            <person name="Kiss B."/>
            <person name="Kocsube S."/>
            <person name="Kotiranta H."/>
            <person name="LaButti K.M."/>
            <person name="Lechner B.E."/>
            <person name="Liimatainen K."/>
            <person name="Lipzen A."/>
            <person name="Lukacs Z."/>
            <person name="Mihaltcheva S."/>
            <person name="Morgado L.N."/>
            <person name="Niskanen T."/>
            <person name="Noordeloos M.E."/>
            <person name="Ohm R.A."/>
            <person name="Ortiz-Santana B."/>
            <person name="Ovrebo C."/>
            <person name="Racz N."/>
            <person name="Riley R."/>
            <person name="Savchenko A."/>
            <person name="Shiryaev A."/>
            <person name="Soop K."/>
            <person name="Spirin V."/>
            <person name="Szebenyi C."/>
            <person name="Tomsovsky M."/>
            <person name="Tulloss R.E."/>
            <person name="Uehling J."/>
            <person name="Grigoriev I.V."/>
            <person name="Vagvolgyi C."/>
            <person name="Papp T."/>
            <person name="Martin F.M."/>
            <person name="Miettinen O."/>
            <person name="Hibbett D.S."/>
            <person name="Nagy L.G."/>
        </authorList>
    </citation>
    <scope>NUCLEOTIDE SEQUENCE [LARGE SCALE GENOMIC DNA]</scope>
    <source>
        <strain evidence="1 2">OMC1185</strain>
    </source>
</reference>
<name>A0A5C3NBZ1_9AGAM</name>
<organism evidence="1 2">
    <name type="scientific">Heliocybe sulcata</name>
    <dbReference type="NCBI Taxonomy" id="5364"/>
    <lineage>
        <taxon>Eukaryota</taxon>
        <taxon>Fungi</taxon>
        <taxon>Dikarya</taxon>
        <taxon>Basidiomycota</taxon>
        <taxon>Agaricomycotina</taxon>
        <taxon>Agaricomycetes</taxon>
        <taxon>Gloeophyllales</taxon>
        <taxon>Gloeophyllaceae</taxon>
        <taxon>Heliocybe</taxon>
    </lineage>
</organism>
<keyword evidence="2" id="KW-1185">Reference proteome</keyword>